<dbReference type="SUPFAM" id="SSF51735">
    <property type="entry name" value="NAD(P)-binding Rossmann-fold domains"/>
    <property type="match status" value="1"/>
</dbReference>
<keyword evidence="8" id="KW-1185">Reference proteome</keyword>
<dbReference type="PANTHER" id="PTHR43725">
    <property type="entry name" value="UDP-GLUCOSE 4-EPIMERASE"/>
    <property type="match status" value="1"/>
</dbReference>
<feature type="domain" description="NAD-dependent epimerase/dehydratase" evidence="6">
    <location>
        <begin position="166"/>
        <end position="276"/>
    </location>
</feature>
<evidence type="ECO:0000313" key="8">
    <source>
        <dbReference type="Proteomes" id="UP000225548"/>
    </source>
</evidence>
<comment type="caution">
    <text evidence="7">The sequence shown here is derived from an EMBL/GenBank/DDBJ whole genome shotgun (WGS) entry which is preliminary data.</text>
</comment>
<dbReference type="Proteomes" id="UP000225548">
    <property type="component" value="Unassembled WGS sequence"/>
</dbReference>
<dbReference type="GO" id="GO:0033499">
    <property type="term" value="P:galactose catabolic process via UDP-galactose, Leloir pathway"/>
    <property type="evidence" value="ECO:0007669"/>
    <property type="project" value="TreeGrafter"/>
</dbReference>
<gene>
    <name evidence="7" type="ORF">ATL42_2192</name>
</gene>
<evidence type="ECO:0000256" key="4">
    <source>
        <dbReference type="ARBA" id="ARBA00031367"/>
    </source>
</evidence>
<name>A0A2A9E6K8_9MICO</name>
<evidence type="ECO:0000256" key="2">
    <source>
        <dbReference type="ARBA" id="ARBA00007637"/>
    </source>
</evidence>
<dbReference type="PANTHER" id="PTHR43725:SF53">
    <property type="entry name" value="UDP-ARABINOSE 4-EPIMERASE 1"/>
    <property type="match status" value="1"/>
</dbReference>
<dbReference type="OrthoDB" id="9801785at2"/>
<evidence type="ECO:0000259" key="6">
    <source>
        <dbReference type="Pfam" id="PF01370"/>
    </source>
</evidence>
<accession>A0A2A9E6K8</accession>
<dbReference type="InterPro" id="IPR001509">
    <property type="entry name" value="Epimerase_deHydtase"/>
</dbReference>
<reference evidence="7 8" key="1">
    <citation type="submission" date="2017-10" db="EMBL/GenBank/DDBJ databases">
        <title>Sequencing the genomes of 1000 actinobacteria strains.</title>
        <authorList>
            <person name="Klenk H.-P."/>
        </authorList>
    </citation>
    <scope>NUCLEOTIDE SEQUENCE [LARGE SCALE GENOMIC DNA]</scope>
    <source>
        <strain evidence="7 8">DSM 18966</strain>
    </source>
</reference>
<dbReference type="Gene3D" id="3.40.50.720">
    <property type="entry name" value="NAD(P)-binding Rossmann-like Domain"/>
    <property type="match status" value="1"/>
</dbReference>
<comment type="pathway">
    <text evidence="1">Carbohydrate metabolism; galactose metabolism.</text>
</comment>
<evidence type="ECO:0000313" key="7">
    <source>
        <dbReference type="EMBL" id="PFG34286.1"/>
    </source>
</evidence>
<dbReference type="EMBL" id="PDJG01000001">
    <property type="protein sequence ID" value="PFG34286.1"/>
    <property type="molecule type" value="Genomic_DNA"/>
</dbReference>
<dbReference type="Pfam" id="PF01370">
    <property type="entry name" value="Epimerase"/>
    <property type="match status" value="2"/>
</dbReference>
<evidence type="ECO:0000256" key="5">
    <source>
        <dbReference type="ARBA" id="ARBA00033067"/>
    </source>
</evidence>
<protein>
    <recommendedName>
        <fullName evidence="3">UDP-glucose 4-epimerase</fullName>
    </recommendedName>
    <alternativeName>
        <fullName evidence="5">Galactowaldenase</fullName>
    </alternativeName>
    <alternativeName>
        <fullName evidence="4">UDP-galactose 4-epimerase</fullName>
    </alternativeName>
</protein>
<dbReference type="PRINTS" id="PR01713">
    <property type="entry name" value="NUCEPIMERASE"/>
</dbReference>
<sequence>MKVLLTGAAGFIGTAVGRELAARGHEVVGVDAYIPQAHPAGGTPPDGIAQLDVRRADEWSSMLRGIDVVCHQAAMVGSGVAVADMPLYAGHNDLGTAALLAAMHEVGAHRIVFASSMVVYGEGRYSCPEHGQVEPAPRSIEALDRREFDNRCPRCDLTLGWETVDEDARLDPRSSYAASKLAQEHYTSAWARQAPGSAVALRYHNVYGPGMPPNTPYSGVAALFRSAVEDGRAPEVFEDGAQMRDFVHVDDIARANALAVEAVAVAPVDHRAVYNVCSGQPVSILDVARAVARGAGSDLEPIVSGRYRPGDVRHVVASPERARTELGFTAQVGPTEGLVRFATEPLRP</sequence>
<dbReference type="InterPro" id="IPR036291">
    <property type="entry name" value="NAD(P)-bd_dom_sf"/>
</dbReference>
<organism evidence="7 8">
    <name type="scientific">Sanguibacter antarcticus</name>
    <dbReference type="NCBI Taxonomy" id="372484"/>
    <lineage>
        <taxon>Bacteria</taxon>
        <taxon>Bacillati</taxon>
        <taxon>Actinomycetota</taxon>
        <taxon>Actinomycetes</taxon>
        <taxon>Micrococcales</taxon>
        <taxon>Sanguibacteraceae</taxon>
        <taxon>Sanguibacter</taxon>
    </lineage>
</organism>
<feature type="domain" description="NAD-dependent epimerase/dehydratase" evidence="6">
    <location>
        <begin position="3"/>
        <end position="135"/>
    </location>
</feature>
<evidence type="ECO:0000256" key="1">
    <source>
        <dbReference type="ARBA" id="ARBA00004947"/>
    </source>
</evidence>
<evidence type="ECO:0000256" key="3">
    <source>
        <dbReference type="ARBA" id="ARBA00018569"/>
    </source>
</evidence>
<comment type="similarity">
    <text evidence="2">Belongs to the NAD(P)-dependent epimerase/dehydratase family.</text>
</comment>
<proteinExistence type="inferred from homology"/>
<dbReference type="AlphaFoldDB" id="A0A2A9E6K8"/>